<evidence type="ECO:0000313" key="1">
    <source>
        <dbReference type="EMBL" id="MCJ8741625.1"/>
    </source>
</evidence>
<sequence length="531" mass="61075">MSKLHTTLEQERLLASQHQLALQAQISEAQARVKAQDSVLQQKGEENKQLKHDLQRTQHLFTSAERELRYEREKNLDLKRHNALLDQEKIKLCAELKQAQAKLAQLEASAGAQVAELEQLQQRARELDLELARNSQNRQSSSSLREELNAERARVIAADKKVLELQQQLKNALHQLRLEEARAGETSKLERDTRDMSDNLSALRAKLQEEKLQRKLAEQREEELQQQVRSLRTKEATLSRANSELSHRSQQMETRLEVLESELSSAKEQQSLSQKSCHKLEEQLMSSQQESERLQEELQNILQQLDTNIRRYNEKHTVHKTKLRRAKQLFMKATTQRDMKIQKLENDLALAMSLSEKEKDWIRTVTEENEQLLLERRELLRRITEAEEMGNNGIRTATDTQQRVKFLELENKQLQDKTLKLANQIGVLERALRNLQSVCNAEEVKKFFPSGILPDGLLQTSSPKLGLRDSWGLLDAICRVKVGEHVKSLESSLSLPTSQPSEIGYLNVSSSMAPIVTQHQEENHSVSSEDA</sequence>
<dbReference type="Proteomes" id="UP000830395">
    <property type="component" value="Chromosome 16"/>
</dbReference>
<reference evidence="1" key="1">
    <citation type="submission" date="2020-02" db="EMBL/GenBank/DDBJ databases">
        <title>Genome sequencing of the panga catfish, Pangasius djambal.</title>
        <authorList>
            <person name="Wen M."/>
            <person name="Zahm M."/>
            <person name="Roques C."/>
            <person name="Cabau C."/>
            <person name="Klopp C."/>
            <person name="Donnadieu C."/>
            <person name="Jouanno E."/>
            <person name="Avarre J.-C."/>
            <person name="Campet M."/>
            <person name="Ha T."/>
            <person name="Dugue R."/>
            <person name="Lampietro C."/>
            <person name="Louis A."/>
            <person name="Herpin A."/>
            <person name="Echchiki A."/>
            <person name="Berthelot C."/>
            <person name="Parey E."/>
            <person name="Roest-Crollius H."/>
            <person name="Braasch I."/>
            <person name="Postlethwait J.H."/>
            <person name="Bobe J."/>
            <person name="Montfort J."/>
            <person name="Bouchez O."/>
            <person name="Begum T."/>
            <person name="Schartl M."/>
            <person name="Gustiano R."/>
            <person name="Guiguen Y."/>
        </authorList>
    </citation>
    <scope>NUCLEOTIDE SEQUENCE</scope>
    <source>
        <strain evidence="1">Pdj_M5554</strain>
    </source>
</reference>
<organism evidence="1 2">
    <name type="scientific">Pangasius djambal</name>
    <dbReference type="NCBI Taxonomy" id="1691987"/>
    <lineage>
        <taxon>Eukaryota</taxon>
        <taxon>Metazoa</taxon>
        <taxon>Chordata</taxon>
        <taxon>Craniata</taxon>
        <taxon>Vertebrata</taxon>
        <taxon>Euteleostomi</taxon>
        <taxon>Actinopterygii</taxon>
        <taxon>Neopterygii</taxon>
        <taxon>Teleostei</taxon>
        <taxon>Ostariophysi</taxon>
        <taxon>Siluriformes</taxon>
        <taxon>Pangasiidae</taxon>
        <taxon>Pangasius</taxon>
    </lineage>
</organism>
<accession>A0ACC5Z0F5</accession>
<gene>
    <name evidence="1" type="ORF">PDJAM_G00072800</name>
</gene>
<dbReference type="EMBL" id="CM040990">
    <property type="protein sequence ID" value="MCJ8741625.1"/>
    <property type="molecule type" value="Genomic_DNA"/>
</dbReference>
<evidence type="ECO:0000313" key="2">
    <source>
        <dbReference type="Proteomes" id="UP000830395"/>
    </source>
</evidence>
<keyword evidence="2" id="KW-1185">Reference proteome</keyword>
<proteinExistence type="predicted"/>
<protein>
    <submittedName>
        <fullName evidence="1">Uncharacterized protein</fullName>
    </submittedName>
</protein>
<comment type="caution">
    <text evidence="1">The sequence shown here is derived from an EMBL/GenBank/DDBJ whole genome shotgun (WGS) entry which is preliminary data.</text>
</comment>
<name>A0ACC5Z0F5_9TELE</name>